<organism evidence="2 3">
    <name type="scientific">Durusdinium trenchii</name>
    <dbReference type="NCBI Taxonomy" id="1381693"/>
    <lineage>
        <taxon>Eukaryota</taxon>
        <taxon>Sar</taxon>
        <taxon>Alveolata</taxon>
        <taxon>Dinophyceae</taxon>
        <taxon>Suessiales</taxon>
        <taxon>Symbiodiniaceae</taxon>
        <taxon>Durusdinium</taxon>
    </lineage>
</organism>
<name>A0ABP0SLJ7_9DINO</name>
<dbReference type="EMBL" id="CAXAMN010027805">
    <property type="protein sequence ID" value="CAK9113029.1"/>
    <property type="molecule type" value="Genomic_DNA"/>
</dbReference>
<dbReference type="Proteomes" id="UP001642484">
    <property type="component" value="Unassembled WGS sequence"/>
</dbReference>
<protein>
    <submittedName>
        <fullName evidence="2">Uncharacterized protein</fullName>
    </submittedName>
</protein>
<keyword evidence="1" id="KW-0175">Coiled coil</keyword>
<gene>
    <name evidence="2" type="ORF">CCMP2556_LOCUS52340</name>
</gene>
<evidence type="ECO:0000256" key="1">
    <source>
        <dbReference type="SAM" id="Coils"/>
    </source>
</evidence>
<keyword evidence="3" id="KW-1185">Reference proteome</keyword>
<sequence>MHGADYAAEAAERVKVIQAEAEELLSEINRETEIKRQQIEDEQLELQSGHAAKIQELQLEIRAVRDDADERIHKIEQEMLVHQSSIEDEVLQKSAERSEALKAIREEAHEMSSLADEEYQKSLDQEVEAHERARKEMMDLEDERSRKVEEIEQSCQLWITAFNQRLEQTQADLASRVEHLVGEARAAQEALKERFEAASSLDSARLKRKELEDIAREKRNLADVRCMVLSFQSLQAYRQARDPMLVQSLKELAVKIRQGQMKQPPPRIQEMT</sequence>
<evidence type="ECO:0000313" key="2">
    <source>
        <dbReference type="EMBL" id="CAK9113029.1"/>
    </source>
</evidence>
<reference evidence="2 3" key="1">
    <citation type="submission" date="2024-02" db="EMBL/GenBank/DDBJ databases">
        <authorList>
            <person name="Chen Y."/>
            <person name="Shah S."/>
            <person name="Dougan E. K."/>
            <person name="Thang M."/>
            <person name="Chan C."/>
        </authorList>
    </citation>
    <scope>NUCLEOTIDE SEQUENCE [LARGE SCALE GENOMIC DNA]</scope>
</reference>
<evidence type="ECO:0000313" key="3">
    <source>
        <dbReference type="Proteomes" id="UP001642484"/>
    </source>
</evidence>
<feature type="coiled-coil region" evidence="1">
    <location>
        <begin position="7"/>
        <end position="45"/>
    </location>
</feature>
<feature type="coiled-coil region" evidence="1">
    <location>
        <begin position="120"/>
        <end position="150"/>
    </location>
</feature>
<comment type="caution">
    <text evidence="2">The sequence shown here is derived from an EMBL/GenBank/DDBJ whole genome shotgun (WGS) entry which is preliminary data.</text>
</comment>
<proteinExistence type="predicted"/>
<accession>A0ABP0SLJ7</accession>